<evidence type="ECO:0000256" key="1">
    <source>
        <dbReference type="SAM" id="MobiDB-lite"/>
    </source>
</evidence>
<dbReference type="EMBL" id="SPLM01000037">
    <property type="protein sequence ID" value="TMW65294.1"/>
    <property type="molecule type" value="Genomic_DNA"/>
</dbReference>
<accession>A0A8K1FLI5</accession>
<feature type="compositionally biased region" description="Polar residues" evidence="1">
    <location>
        <begin position="113"/>
        <end position="124"/>
    </location>
</feature>
<comment type="caution">
    <text evidence="3">The sequence shown here is derived from an EMBL/GenBank/DDBJ whole genome shotgun (WGS) entry which is preliminary data.</text>
</comment>
<name>A0A8K1FLI5_PYTOL</name>
<organism evidence="3 4">
    <name type="scientific">Pythium oligandrum</name>
    <name type="common">Mycoparasitic fungus</name>
    <dbReference type="NCBI Taxonomy" id="41045"/>
    <lineage>
        <taxon>Eukaryota</taxon>
        <taxon>Sar</taxon>
        <taxon>Stramenopiles</taxon>
        <taxon>Oomycota</taxon>
        <taxon>Peronosporomycetes</taxon>
        <taxon>Pythiales</taxon>
        <taxon>Pythiaceae</taxon>
        <taxon>Pythium</taxon>
    </lineage>
</organism>
<proteinExistence type="predicted"/>
<feature type="signal peptide" evidence="2">
    <location>
        <begin position="1"/>
        <end position="21"/>
    </location>
</feature>
<evidence type="ECO:0000313" key="4">
    <source>
        <dbReference type="Proteomes" id="UP000794436"/>
    </source>
</evidence>
<keyword evidence="2" id="KW-0732">Signal</keyword>
<dbReference type="OrthoDB" id="167256at2759"/>
<protein>
    <submittedName>
        <fullName evidence="3">Uncharacterized protein</fullName>
    </submittedName>
</protein>
<feature type="region of interest" description="Disordered" evidence="1">
    <location>
        <begin position="151"/>
        <end position="191"/>
    </location>
</feature>
<reference evidence="3" key="1">
    <citation type="submission" date="2019-03" db="EMBL/GenBank/DDBJ databases">
        <title>Long read genome sequence of the mycoparasitic Pythium oligandrum ATCC 38472 isolated from sugarbeet rhizosphere.</title>
        <authorList>
            <person name="Gaulin E."/>
        </authorList>
    </citation>
    <scope>NUCLEOTIDE SEQUENCE</scope>
    <source>
        <strain evidence="3">ATCC 38472_TT</strain>
    </source>
</reference>
<feature type="region of interest" description="Disordered" evidence="1">
    <location>
        <begin position="113"/>
        <end position="133"/>
    </location>
</feature>
<feature type="compositionally biased region" description="Acidic residues" evidence="1">
    <location>
        <begin position="155"/>
        <end position="184"/>
    </location>
</feature>
<evidence type="ECO:0000313" key="3">
    <source>
        <dbReference type="EMBL" id="TMW65294.1"/>
    </source>
</evidence>
<dbReference type="Proteomes" id="UP000794436">
    <property type="component" value="Unassembled WGS sequence"/>
</dbReference>
<feature type="chain" id="PRO_5035426608" evidence="2">
    <location>
        <begin position="22"/>
        <end position="299"/>
    </location>
</feature>
<dbReference type="AlphaFoldDB" id="A0A8K1FLI5"/>
<keyword evidence="4" id="KW-1185">Reference proteome</keyword>
<gene>
    <name evidence="3" type="ORF">Poli38472_007936</name>
</gene>
<sequence>MVPLSVLAGVLLLAFSVGVLGIARITKERPSYKRYESDIVADHGDMGSHTVARMMETEIETTAQKFSPSLRARRERDAADQVGPRHGITDLFMRMARLIVQFSGIPLLSANTTDDGSMGNSKLTRQAGRHEDPEVMMNAKQMVLEESQNQIVTSEDVDPLNSDMDDQDTESDEDMVTEEEENQSTEEPIGSRPAMLMDGLVFYNIVNQVAAATASNALEIGLTQAVAIVINNRLDEKAQHTILAIEARYPDITCLSSTNFHINSVIAPASHMTKQPLERPDAAKPLLSTQLETSFLSAA</sequence>
<evidence type="ECO:0000256" key="2">
    <source>
        <dbReference type="SAM" id="SignalP"/>
    </source>
</evidence>